<dbReference type="AlphaFoldDB" id="A0A7U6GGA0"/>
<keyword evidence="5" id="KW-1185">Reference proteome</keyword>
<sequence length="310" mass="34243">MSALICGSFAYDTIMVFHDRFKNHILPEQVHILNVSFLVPDMRREFGGCAGNIAYNLKLLGGAGAPMGTVGTDFQPYAEWMDAQGVSRNHLKIIDGEYTAQAYITTDQDDNQITAFHPGAMNHSHLNRVSDTRGVTLGLVSPDGRQGMIDHATQFAEGDIPFIFDPGQGMPMFDGDDLMRFAEQATWLAFNDYEARLMAERTGKSIRELSEMVDAIIVTRGGEGSSIYTGNGILEIPSAKAASLEDPTGCGDAYRAGLLYGLQHEMDWETTGRIASLMGAIKIEHAGTQNHHFTLDEFKARFHQTFDYEF</sequence>
<accession>A0A7U6GGA0</accession>
<dbReference type="Gene3D" id="3.40.1190.20">
    <property type="match status" value="1"/>
</dbReference>
<feature type="domain" description="Carbohydrate kinase PfkB" evidence="3">
    <location>
        <begin position="35"/>
        <end position="290"/>
    </location>
</feature>
<name>A0A7U6GGA0_9GAMM</name>
<keyword evidence="2 4" id="KW-0418">Kinase</keyword>
<keyword evidence="1 4" id="KW-0808">Transferase</keyword>
<dbReference type="InterPro" id="IPR011611">
    <property type="entry name" value="PfkB_dom"/>
</dbReference>
<gene>
    <name evidence="4" type="ORF">TBH_C0130</name>
</gene>
<dbReference type="Proteomes" id="UP000031631">
    <property type="component" value="Chromosome"/>
</dbReference>
<evidence type="ECO:0000259" key="3">
    <source>
        <dbReference type="Pfam" id="PF00294"/>
    </source>
</evidence>
<dbReference type="EMBL" id="AP012273">
    <property type="protein sequence ID" value="BAO43078.1"/>
    <property type="molecule type" value="Genomic_DNA"/>
</dbReference>
<evidence type="ECO:0000256" key="1">
    <source>
        <dbReference type="ARBA" id="ARBA00022679"/>
    </source>
</evidence>
<dbReference type="InterPro" id="IPR002173">
    <property type="entry name" value="Carboh/pur_kinase_PfkB_CS"/>
</dbReference>
<organism evidence="4 5">
    <name type="scientific">Thiolapillus brandeum</name>
    <dbReference type="NCBI Taxonomy" id="1076588"/>
    <lineage>
        <taxon>Bacteria</taxon>
        <taxon>Pseudomonadati</taxon>
        <taxon>Pseudomonadota</taxon>
        <taxon>Gammaproteobacteria</taxon>
        <taxon>Chromatiales</taxon>
        <taxon>Sedimenticolaceae</taxon>
        <taxon>Thiolapillus</taxon>
    </lineage>
</organism>
<dbReference type="RefSeq" id="WP_041064322.1">
    <property type="nucleotide sequence ID" value="NZ_AP012273.1"/>
</dbReference>
<dbReference type="InterPro" id="IPR029056">
    <property type="entry name" value="Ribokinase-like"/>
</dbReference>
<dbReference type="OrthoDB" id="9779730at2"/>
<protein>
    <submittedName>
        <fullName evidence="4">Adenosine kinase</fullName>
        <ecNumber evidence="4">2.7.1.20</ecNumber>
    </submittedName>
</protein>
<dbReference type="GO" id="GO:0004001">
    <property type="term" value="F:adenosine kinase activity"/>
    <property type="evidence" value="ECO:0007669"/>
    <property type="project" value="UniProtKB-EC"/>
</dbReference>
<proteinExistence type="predicted"/>
<evidence type="ECO:0000256" key="2">
    <source>
        <dbReference type="ARBA" id="ARBA00022777"/>
    </source>
</evidence>
<dbReference type="PANTHER" id="PTHR10584">
    <property type="entry name" value="SUGAR KINASE"/>
    <property type="match status" value="1"/>
</dbReference>
<dbReference type="PANTHER" id="PTHR10584:SF166">
    <property type="entry name" value="RIBOKINASE"/>
    <property type="match status" value="1"/>
</dbReference>
<dbReference type="SUPFAM" id="SSF53613">
    <property type="entry name" value="Ribokinase-like"/>
    <property type="match status" value="1"/>
</dbReference>
<reference evidence="4 5" key="1">
    <citation type="journal article" date="2014" name="PLoS ONE">
        <title>Physiological and genomic features of a novel sulfur-oxidizing gammaproteobacterium belonging to a previously uncultivated symbiotic lineage isolated from a hydrothermal vent.</title>
        <authorList>
            <person name="Nunoura T."/>
            <person name="Takaki Y."/>
            <person name="Kazama H."/>
            <person name="Kakuta J."/>
            <person name="Shimamura S."/>
            <person name="Makita H."/>
            <person name="Hirai M."/>
            <person name="Miyazaki M."/>
            <person name="Takai K."/>
        </authorList>
    </citation>
    <scope>NUCLEOTIDE SEQUENCE [LARGE SCALE GENOMIC DNA]</scope>
    <source>
        <strain evidence="4 5">Hiromi1</strain>
    </source>
</reference>
<dbReference type="KEGG" id="tbn:TBH_C0130"/>
<dbReference type="Pfam" id="PF00294">
    <property type="entry name" value="PfkB"/>
    <property type="match status" value="1"/>
</dbReference>
<dbReference type="EC" id="2.7.1.20" evidence="4"/>
<dbReference type="CDD" id="cd01942">
    <property type="entry name" value="ribokinase_group_A"/>
    <property type="match status" value="1"/>
</dbReference>
<evidence type="ECO:0000313" key="4">
    <source>
        <dbReference type="EMBL" id="BAO43078.1"/>
    </source>
</evidence>
<dbReference type="PROSITE" id="PS00583">
    <property type="entry name" value="PFKB_KINASES_1"/>
    <property type="match status" value="1"/>
</dbReference>
<evidence type="ECO:0000313" key="5">
    <source>
        <dbReference type="Proteomes" id="UP000031631"/>
    </source>
</evidence>